<evidence type="ECO:0000256" key="4">
    <source>
        <dbReference type="ARBA" id="ARBA00012729"/>
    </source>
</evidence>
<dbReference type="OrthoDB" id="76388at2759"/>
<evidence type="ECO:0000256" key="7">
    <source>
        <dbReference type="ARBA" id="ARBA00022669"/>
    </source>
</evidence>
<dbReference type="PROSITE" id="PS51450">
    <property type="entry name" value="LRR"/>
    <property type="match status" value="1"/>
</dbReference>
<evidence type="ECO:0000256" key="2">
    <source>
        <dbReference type="ARBA" id="ARBA00004613"/>
    </source>
</evidence>
<evidence type="ECO:0000256" key="12">
    <source>
        <dbReference type="ARBA" id="ARBA00023157"/>
    </source>
</evidence>
<dbReference type="PROSITE" id="PS01095">
    <property type="entry name" value="GH18_1"/>
    <property type="match status" value="1"/>
</dbReference>
<dbReference type="InterPro" id="IPR017853">
    <property type="entry name" value="GH"/>
</dbReference>
<keyword evidence="13" id="KW-0119">Carbohydrate metabolism</keyword>
<keyword evidence="10" id="KW-0378">Hydrolase</keyword>
<feature type="chain" id="PRO_5004771809" description="chitinase" evidence="16">
    <location>
        <begin position="27"/>
        <end position="473"/>
    </location>
</feature>
<dbReference type="GO" id="GO:0008843">
    <property type="term" value="F:endochitinase activity"/>
    <property type="evidence" value="ECO:0007669"/>
    <property type="project" value="UniProtKB-EC"/>
</dbReference>
<dbReference type="InterPro" id="IPR003591">
    <property type="entry name" value="Leu-rich_rpt_typical-subtyp"/>
</dbReference>
<evidence type="ECO:0000256" key="8">
    <source>
        <dbReference type="ARBA" id="ARBA00022729"/>
    </source>
</evidence>
<dbReference type="GO" id="GO:0005576">
    <property type="term" value="C:extracellular region"/>
    <property type="evidence" value="ECO:0007669"/>
    <property type="project" value="UniProtKB-SubCell"/>
</dbReference>
<dbReference type="InterPro" id="IPR011583">
    <property type="entry name" value="Chitinase_II/V-like_cat"/>
</dbReference>
<dbReference type="AlphaFoldDB" id="V8NQA3"/>
<dbReference type="PROSITE" id="PS51910">
    <property type="entry name" value="GH18_2"/>
    <property type="match status" value="1"/>
</dbReference>
<dbReference type="SUPFAM" id="SSF51445">
    <property type="entry name" value="(Trans)glycosidases"/>
    <property type="match status" value="1"/>
</dbReference>
<gene>
    <name evidence="18" type="primary">CHIT1</name>
    <name evidence="18" type="ORF">L345_09789</name>
</gene>
<keyword evidence="15" id="KW-0624">Polysaccharide degradation</keyword>
<dbReference type="Gene3D" id="3.20.20.80">
    <property type="entry name" value="Glycosidases"/>
    <property type="match status" value="1"/>
</dbReference>
<feature type="domain" description="GH18" evidence="17">
    <location>
        <begin position="294"/>
        <end position="473"/>
    </location>
</feature>
<evidence type="ECO:0000256" key="10">
    <source>
        <dbReference type="ARBA" id="ARBA00022801"/>
    </source>
</evidence>
<keyword evidence="5" id="KW-0964">Secreted</keyword>
<evidence type="ECO:0000256" key="16">
    <source>
        <dbReference type="SAM" id="SignalP"/>
    </source>
</evidence>
<dbReference type="PANTHER" id="PTHR11177:SF404">
    <property type="entry name" value="HISTIDINE-RICH CARBOXYL TERMINUS PROTEIN 1 ISOFORM X1"/>
    <property type="match status" value="1"/>
</dbReference>
<comment type="caution">
    <text evidence="18">The sequence shown here is derived from an EMBL/GenBank/DDBJ whole genome shotgun (WGS) entry which is preliminary data.</text>
</comment>
<feature type="signal peptide" evidence="16">
    <location>
        <begin position="1"/>
        <end position="26"/>
    </location>
</feature>
<feature type="non-terminal residue" evidence="18">
    <location>
        <position position="473"/>
    </location>
</feature>
<dbReference type="InterPro" id="IPR001223">
    <property type="entry name" value="Glyco_hydro18_cat"/>
</dbReference>
<dbReference type="GO" id="GO:0000272">
    <property type="term" value="P:polysaccharide catabolic process"/>
    <property type="evidence" value="ECO:0007669"/>
    <property type="project" value="UniProtKB-KW"/>
</dbReference>
<keyword evidence="6" id="KW-0433">Leucine-rich repeat</keyword>
<evidence type="ECO:0000259" key="17">
    <source>
        <dbReference type="PROSITE" id="PS51910"/>
    </source>
</evidence>
<dbReference type="Gene3D" id="3.80.10.10">
    <property type="entry name" value="Ribonuclease Inhibitor"/>
    <property type="match status" value="1"/>
</dbReference>
<evidence type="ECO:0000313" key="19">
    <source>
        <dbReference type="Proteomes" id="UP000018936"/>
    </source>
</evidence>
<protein>
    <recommendedName>
        <fullName evidence="4">chitinase</fullName>
        <ecNumber evidence="4">3.2.1.14</ecNumber>
    </recommendedName>
</protein>
<comment type="subcellular location">
    <subcellularLocation>
        <location evidence="2">Secreted</location>
    </subcellularLocation>
</comment>
<dbReference type="InterPro" id="IPR032675">
    <property type="entry name" value="LRR_dom_sf"/>
</dbReference>
<keyword evidence="14" id="KW-0326">Glycosidase</keyword>
<keyword evidence="7" id="KW-0147">Chitin-binding</keyword>
<dbReference type="SUPFAM" id="SSF52058">
    <property type="entry name" value="L domain-like"/>
    <property type="match status" value="1"/>
</dbReference>
<dbReference type="InterPro" id="IPR001579">
    <property type="entry name" value="Glyco_hydro_18_chit_AS"/>
</dbReference>
<evidence type="ECO:0000256" key="9">
    <source>
        <dbReference type="ARBA" id="ARBA00022737"/>
    </source>
</evidence>
<reference evidence="18 19" key="1">
    <citation type="journal article" date="2013" name="Proc. Natl. Acad. Sci. U.S.A.">
        <title>The king cobra genome reveals dynamic gene evolution and adaptation in the snake venom system.</title>
        <authorList>
            <person name="Vonk F.J."/>
            <person name="Casewell N.R."/>
            <person name="Henkel C.V."/>
            <person name="Heimberg A.M."/>
            <person name="Jansen H.J."/>
            <person name="McCleary R.J."/>
            <person name="Kerkkamp H.M."/>
            <person name="Vos R.A."/>
            <person name="Guerreiro I."/>
            <person name="Calvete J.J."/>
            <person name="Wuster W."/>
            <person name="Woods A.E."/>
            <person name="Logan J.M."/>
            <person name="Harrison R.A."/>
            <person name="Castoe T.A."/>
            <person name="de Koning A.P."/>
            <person name="Pollock D.D."/>
            <person name="Yandell M."/>
            <person name="Calderon D."/>
            <person name="Renjifo C."/>
            <person name="Currier R.B."/>
            <person name="Salgado D."/>
            <person name="Pla D."/>
            <person name="Sanz L."/>
            <person name="Hyder A.S."/>
            <person name="Ribeiro J.M."/>
            <person name="Arntzen J.W."/>
            <person name="van den Thillart G.E."/>
            <person name="Boetzer M."/>
            <person name="Pirovano W."/>
            <person name="Dirks R.P."/>
            <person name="Spaink H.P."/>
            <person name="Duboule D."/>
            <person name="McGlinn E."/>
            <person name="Kini R.M."/>
            <person name="Richardson M.K."/>
        </authorList>
    </citation>
    <scope>NUCLEOTIDE SEQUENCE</scope>
    <source>
        <tissue evidence="18">Blood</tissue>
    </source>
</reference>
<evidence type="ECO:0000256" key="6">
    <source>
        <dbReference type="ARBA" id="ARBA00022614"/>
    </source>
</evidence>
<comment type="similarity">
    <text evidence="3">Belongs to the glycosyl hydrolase 18 family. Chitinase class II subfamily.</text>
</comment>
<evidence type="ECO:0000256" key="15">
    <source>
        <dbReference type="ARBA" id="ARBA00023326"/>
    </source>
</evidence>
<evidence type="ECO:0000256" key="3">
    <source>
        <dbReference type="ARBA" id="ARBA00009121"/>
    </source>
</evidence>
<keyword evidence="12" id="KW-1015">Disulfide bond</keyword>
<dbReference type="Pfam" id="PF13855">
    <property type="entry name" value="LRR_8"/>
    <property type="match status" value="1"/>
</dbReference>
<sequence>MGTARSTGPSIKISPALLVLSSLALSHCNDKVKEMELNGNNITRISKHDFAGLKQLRVLQLMENQINVVERGAFDDMKELERLRLNRNQLHTLPELLFQNNQALSRLRILVPKHATQQISILNKCFFLVPTDNPSDISAGWQGLPILRPHLIHFRSSAGPPPHHHHPPLTAHLSACLAGSPSSAGSELSPQQIYSLEMSCKELASRRQWWHEGWPLQAGQGYPTRITKENPAPALPYKVFEVEKDCTLKQEKTPPVLLGGPHHPVDQLQSQQFICKERLPSLAVLLFLHCSSAFKLVCYFTNWSQYRQNSGKFSSKDIEPKLCTHLIYAFAGMKDNKITTTEWNDEQLYKEFNNLKKTNPGLNTLLAIGGWTFGSTKFSAMVATAPNRQIFISSVVSFLRKYDFDGLDLDWEYPGARGSPAEDKQRFTFLVQEMMKEFTAEAQRTGKKRLLLSAAVAAGKQTIDNAYEVDKIS</sequence>
<feature type="non-terminal residue" evidence="18">
    <location>
        <position position="1"/>
    </location>
</feature>
<dbReference type="SMART" id="SM00369">
    <property type="entry name" value="LRR_TYP"/>
    <property type="match status" value="2"/>
</dbReference>
<dbReference type="GO" id="GO:0006032">
    <property type="term" value="P:chitin catabolic process"/>
    <property type="evidence" value="ECO:0007669"/>
    <property type="project" value="UniProtKB-KW"/>
</dbReference>
<keyword evidence="8 16" id="KW-0732">Signal</keyword>
<dbReference type="Pfam" id="PF00704">
    <property type="entry name" value="Glyco_hydro_18"/>
    <property type="match status" value="1"/>
</dbReference>
<evidence type="ECO:0000256" key="14">
    <source>
        <dbReference type="ARBA" id="ARBA00023295"/>
    </source>
</evidence>
<dbReference type="GO" id="GO:0008061">
    <property type="term" value="F:chitin binding"/>
    <property type="evidence" value="ECO:0007669"/>
    <property type="project" value="UniProtKB-KW"/>
</dbReference>
<dbReference type="InterPro" id="IPR050314">
    <property type="entry name" value="Glycosyl_Hydrlase_18"/>
</dbReference>
<proteinExistence type="inferred from homology"/>
<dbReference type="FunFam" id="3.20.20.80:FF:000081">
    <property type="entry name" value="Chitinase 1"/>
    <property type="match status" value="1"/>
</dbReference>
<name>V8NQA3_OPHHA</name>
<evidence type="ECO:0000256" key="11">
    <source>
        <dbReference type="ARBA" id="ARBA00023024"/>
    </source>
</evidence>
<comment type="catalytic activity">
    <reaction evidence="1">
        <text>Random endo-hydrolysis of N-acetyl-beta-D-glucosaminide (1-&gt;4)-beta-linkages in chitin and chitodextrins.</text>
        <dbReference type="EC" id="3.2.1.14"/>
    </reaction>
</comment>
<evidence type="ECO:0000313" key="18">
    <source>
        <dbReference type="EMBL" id="ETE64444.1"/>
    </source>
</evidence>
<dbReference type="EMBL" id="AZIM01002255">
    <property type="protein sequence ID" value="ETE64444.1"/>
    <property type="molecule type" value="Genomic_DNA"/>
</dbReference>
<dbReference type="SMART" id="SM00636">
    <property type="entry name" value="Glyco_18"/>
    <property type="match status" value="1"/>
</dbReference>
<dbReference type="EC" id="3.2.1.14" evidence="4"/>
<keyword evidence="11" id="KW-0146">Chitin degradation</keyword>
<evidence type="ECO:0000256" key="13">
    <source>
        <dbReference type="ARBA" id="ARBA00023277"/>
    </source>
</evidence>
<dbReference type="PANTHER" id="PTHR11177">
    <property type="entry name" value="CHITINASE"/>
    <property type="match status" value="1"/>
</dbReference>
<accession>V8NQA3</accession>
<keyword evidence="19" id="KW-1185">Reference proteome</keyword>
<keyword evidence="9" id="KW-0677">Repeat</keyword>
<dbReference type="InterPro" id="IPR001611">
    <property type="entry name" value="Leu-rich_rpt"/>
</dbReference>
<dbReference type="Proteomes" id="UP000018936">
    <property type="component" value="Unassembled WGS sequence"/>
</dbReference>
<evidence type="ECO:0000256" key="1">
    <source>
        <dbReference type="ARBA" id="ARBA00000822"/>
    </source>
</evidence>
<evidence type="ECO:0000256" key="5">
    <source>
        <dbReference type="ARBA" id="ARBA00022525"/>
    </source>
</evidence>
<organism evidence="18 19">
    <name type="scientific">Ophiophagus hannah</name>
    <name type="common">King cobra</name>
    <name type="synonym">Naja hannah</name>
    <dbReference type="NCBI Taxonomy" id="8665"/>
    <lineage>
        <taxon>Eukaryota</taxon>
        <taxon>Metazoa</taxon>
        <taxon>Chordata</taxon>
        <taxon>Craniata</taxon>
        <taxon>Vertebrata</taxon>
        <taxon>Euteleostomi</taxon>
        <taxon>Lepidosauria</taxon>
        <taxon>Squamata</taxon>
        <taxon>Bifurcata</taxon>
        <taxon>Unidentata</taxon>
        <taxon>Episquamata</taxon>
        <taxon>Toxicofera</taxon>
        <taxon>Serpentes</taxon>
        <taxon>Colubroidea</taxon>
        <taxon>Elapidae</taxon>
        <taxon>Elapinae</taxon>
        <taxon>Ophiophagus</taxon>
    </lineage>
</organism>